<dbReference type="InterPro" id="IPR005184">
    <property type="entry name" value="DUF306_Meta_HslJ"/>
</dbReference>
<dbReference type="Pfam" id="PF03724">
    <property type="entry name" value="META"/>
    <property type="match status" value="1"/>
</dbReference>
<evidence type="ECO:0000259" key="2">
    <source>
        <dbReference type="Pfam" id="PF03724"/>
    </source>
</evidence>
<dbReference type="RefSeq" id="WP_151057834.1">
    <property type="nucleotide sequence ID" value="NZ_CP044222.1"/>
</dbReference>
<gene>
    <name evidence="4" type="ORF">F5I99_16305</name>
</gene>
<dbReference type="InterPro" id="IPR053147">
    <property type="entry name" value="Hsp_HslJ-like"/>
</dbReference>
<dbReference type="KEGG" id="nik:F5I99_16305"/>
<feature type="domain" description="NlpE C-terminal OB" evidence="3">
    <location>
        <begin position="147"/>
        <end position="232"/>
    </location>
</feature>
<sequence length="352" mass="38865">MPKKLLLSLSPCIAAALLISGCSQTTTQPEADTTEGAAVALQNQSYFGVLPCASCPGIDTHLDLLADGSYFLTETYQDSPDGNVSQLGRWTREDDRLLLQGKDRVLIYFATDSGGWLQADIQGRPIVSELNYSIEPQGWNPAEVTGSVEGMLTYMADAASFIECSTGKRFPVIMTEGWLPVERAYLASSSAGGSYLNTLADVTFKWTSPEEGLTRHHLYFNHLQQTLPATTCGSPIEALENYEWDLVELQNTQPEQLEALQTRPYIKFSGQQLSGHTGCNAMAGQFNLEGERLQLSQVASTRMYCESAAQIENTFLQILEKASYSSLEGENWSWYDQDMLKLASFTRKIALD</sequence>
<keyword evidence="5" id="KW-1185">Reference proteome</keyword>
<proteinExistence type="predicted"/>
<evidence type="ECO:0000256" key="1">
    <source>
        <dbReference type="SAM" id="SignalP"/>
    </source>
</evidence>
<name>A0A5J6LI07_9GAMM</name>
<dbReference type="Gene3D" id="2.40.50.540">
    <property type="match status" value="1"/>
</dbReference>
<dbReference type="InterPro" id="IPR038670">
    <property type="entry name" value="HslJ-like_sf"/>
</dbReference>
<feature type="signal peptide" evidence="1">
    <location>
        <begin position="1"/>
        <end position="27"/>
    </location>
</feature>
<evidence type="ECO:0000313" key="5">
    <source>
        <dbReference type="Proteomes" id="UP000325606"/>
    </source>
</evidence>
<dbReference type="InterPro" id="IPR033450">
    <property type="entry name" value="NlpE_C"/>
</dbReference>
<dbReference type="PROSITE" id="PS51257">
    <property type="entry name" value="PROKAR_LIPOPROTEIN"/>
    <property type="match status" value="1"/>
</dbReference>
<dbReference type="EMBL" id="CP044222">
    <property type="protein sequence ID" value="QEW07926.1"/>
    <property type="molecule type" value="Genomic_DNA"/>
</dbReference>
<evidence type="ECO:0000313" key="4">
    <source>
        <dbReference type="EMBL" id="QEW07926.1"/>
    </source>
</evidence>
<dbReference type="Gene3D" id="2.40.128.640">
    <property type="match status" value="1"/>
</dbReference>
<dbReference type="PANTHER" id="PTHR35535:SF2">
    <property type="entry name" value="DUF306 DOMAIN-CONTAINING PROTEIN"/>
    <property type="match status" value="1"/>
</dbReference>
<keyword evidence="1" id="KW-0732">Signal</keyword>
<dbReference type="PANTHER" id="PTHR35535">
    <property type="entry name" value="HEAT SHOCK PROTEIN HSLJ"/>
    <property type="match status" value="1"/>
</dbReference>
<accession>A0A5J6LI07</accession>
<dbReference type="InterPro" id="IPR007298">
    <property type="entry name" value="Cu-R_lipoprotein_NlpE"/>
</dbReference>
<dbReference type="Pfam" id="PF04170">
    <property type="entry name" value="NlpE"/>
    <property type="match status" value="1"/>
</dbReference>
<reference evidence="4 5" key="1">
    <citation type="submission" date="2019-09" db="EMBL/GenBank/DDBJ databases">
        <title>Nitrincola iocasae sp. nov., a bacterium isolated from the sediment collected at a cold seep field in South China Sea.</title>
        <authorList>
            <person name="Zhang H."/>
            <person name="Wang H."/>
            <person name="Li C."/>
        </authorList>
    </citation>
    <scope>NUCLEOTIDE SEQUENCE [LARGE SCALE GENOMIC DNA]</scope>
    <source>
        <strain evidence="4 5">KXZD1103</strain>
    </source>
</reference>
<feature type="chain" id="PRO_5023915169" evidence="1">
    <location>
        <begin position="28"/>
        <end position="352"/>
    </location>
</feature>
<dbReference type="InterPro" id="IPR038139">
    <property type="entry name" value="NlpE_C_sf"/>
</dbReference>
<dbReference type="Proteomes" id="UP000325606">
    <property type="component" value="Chromosome"/>
</dbReference>
<dbReference type="AlphaFoldDB" id="A0A5J6LI07"/>
<dbReference type="Pfam" id="PF17185">
    <property type="entry name" value="NlpE_C"/>
    <property type="match status" value="1"/>
</dbReference>
<protein>
    <submittedName>
        <fullName evidence="4">META domain-containing protein</fullName>
    </submittedName>
</protein>
<dbReference type="Gene3D" id="2.40.128.270">
    <property type="match status" value="1"/>
</dbReference>
<evidence type="ECO:0000259" key="3">
    <source>
        <dbReference type="Pfam" id="PF17185"/>
    </source>
</evidence>
<organism evidence="4 5">
    <name type="scientific">Nitrincola iocasae</name>
    <dbReference type="NCBI Taxonomy" id="2614693"/>
    <lineage>
        <taxon>Bacteria</taxon>
        <taxon>Pseudomonadati</taxon>
        <taxon>Pseudomonadota</taxon>
        <taxon>Gammaproteobacteria</taxon>
        <taxon>Oceanospirillales</taxon>
        <taxon>Oceanospirillaceae</taxon>
        <taxon>Nitrincola</taxon>
    </lineage>
</organism>
<feature type="domain" description="DUF306" evidence="2">
    <location>
        <begin position="238"/>
        <end position="341"/>
    </location>
</feature>